<comment type="cofactor">
    <cofactor evidence="16">
        <name>NH4(+)</name>
        <dbReference type="ChEBI" id="CHEBI:28938"/>
    </cofactor>
    <cofactor evidence="16">
        <name>K(+)</name>
        <dbReference type="ChEBI" id="CHEBI:29103"/>
    </cofactor>
    <text evidence="16">A monovalent cation. Ammonium or potassium.</text>
</comment>
<evidence type="ECO:0000256" key="3">
    <source>
        <dbReference type="ARBA" id="ARBA00004496"/>
    </source>
</evidence>
<evidence type="ECO:0000256" key="16">
    <source>
        <dbReference type="HAMAP-Rule" id="MF_01274"/>
    </source>
</evidence>
<feature type="binding site" evidence="16">
    <location>
        <position position="127"/>
    </location>
    <ligand>
        <name>ATP</name>
        <dbReference type="ChEBI" id="CHEBI:30616"/>
    </ligand>
</feature>
<dbReference type="Gene3D" id="3.30.420.40">
    <property type="match status" value="2"/>
</dbReference>
<dbReference type="Proteomes" id="UP000017881">
    <property type="component" value="Chromosome"/>
</dbReference>
<gene>
    <name evidence="16" type="primary">coaX</name>
    <name evidence="17" type="ORF">SPISAL_07655</name>
</gene>
<evidence type="ECO:0000256" key="9">
    <source>
        <dbReference type="ARBA" id="ARBA00022741"/>
    </source>
</evidence>
<name>R4V9J1_9GAMM</name>
<keyword evidence="13 16" id="KW-0173">Coenzyme A biosynthesis</keyword>
<comment type="pathway">
    <text evidence="4 16">Cofactor biosynthesis; coenzyme A biosynthesis; CoA from (R)-pantothenate: step 1/5.</text>
</comment>
<evidence type="ECO:0000256" key="5">
    <source>
        <dbReference type="ARBA" id="ARBA00011738"/>
    </source>
</evidence>
<sequence>MNDLVVDVGNSRIKWALAANGRVIGSSRAVAHDNLELLFAEWSRLSAPPQRVRGVSGPASAGTQAAIAQWTTTHWDLAPHWLETPATGGGVQVAYPTPAQLGTDRWLAMVGARAAGKAPACIIDCGSAITLDVLDAHGQHQGGLILPGLAAQQAGLTGLAPGLPRVDWPNSTPFPANNTPDALASGYLHGTAMALQGLLQRCATNTPEALTAVLTGGDATLISRYLDRSVTLRPDLVLEGIAALQ</sequence>
<evidence type="ECO:0000256" key="7">
    <source>
        <dbReference type="ARBA" id="ARBA00022490"/>
    </source>
</evidence>
<evidence type="ECO:0000256" key="8">
    <source>
        <dbReference type="ARBA" id="ARBA00022679"/>
    </source>
</evidence>
<dbReference type="OrthoDB" id="9781305at2"/>
<evidence type="ECO:0000313" key="17">
    <source>
        <dbReference type="EMBL" id="AGM41625.1"/>
    </source>
</evidence>
<keyword evidence="11 16" id="KW-0067">ATP-binding</keyword>
<dbReference type="HAMAP" id="MF_01274">
    <property type="entry name" value="Pantothen_kinase_3"/>
    <property type="match status" value="1"/>
</dbReference>
<reference evidence="17 18" key="1">
    <citation type="journal article" date="2013" name="Genome Announc.">
        <title>Draft Genome of Spiribacter salinus M19-40, an Abundant Gammaproteobacterium in Aquatic Hypersaline Environments.</title>
        <authorList>
            <person name="Leon M.J."/>
            <person name="Ghai R."/>
            <person name="Fernandez A.B."/>
            <person name="Sanchez-Porro C."/>
            <person name="Rodriguez-Valera F."/>
            <person name="Ventosa A."/>
        </authorList>
    </citation>
    <scope>NUCLEOTIDE SEQUENCE [LARGE SCALE GENOMIC DNA]</scope>
    <source>
        <strain evidence="17">M19-40</strain>
    </source>
</reference>
<evidence type="ECO:0000256" key="13">
    <source>
        <dbReference type="ARBA" id="ARBA00022993"/>
    </source>
</evidence>
<keyword evidence="12 16" id="KW-0630">Potassium</keyword>
<dbReference type="CDD" id="cd24015">
    <property type="entry name" value="ASKHA_NBD_PanK-III"/>
    <property type="match status" value="1"/>
</dbReference>
<keyword evidence="9 16" id="KW-0547">Nucleotide-binding</keyword>
<feature type="active site" description="Proton acceptor" evidence="16">
    <location>
        <position position="104"/>
    </location>
</feature>
<evidence type="ECO:0000256" key="2">
    <source>
        <dbReference type="ARBA" id="ARBA00001958"/>
    </source>
</evidence>
<dbReference type="EC" id="2.7.1.33" evidence="6 16"/>
<dbReference type="eggNOG" id="COG1521">
    <property type="taxonomic scope" value="Bacteria"/>
</dbReference>
<feature type="binding site" evidence="16">
    <location>
        <begin position="7"/>
        <end position="14"/>
    </location>
    <ligand>
        <name>ATP</name>
        <dbReference type="ChEBI" id="CHEBI:30616"/>
    </ligand>
</feature>
<evidence type="ECO:0000256" key="12">
    <source>
        <dbReference type="ARBA" id="ARBA00022958"/>
    </source>
</evidence>
<dbReference type="GO" id="GO:0004594">
    <property type="term" value="F:pantothenate kinase activity"/>
    <property type="evidence" value="ECO:0007669"/>
    <property type="project" value="UniProtKB-UniRule"/>
</dbReference>
<evidence type="ECO:0000256" key="10">
    <source>
        <dbReference type="ARBA" id="ARBA00022777"/>
    </source>
</evidence>
<comment type="subcellular location">
    <subcellularLocation>
        <location evidence="3 16">Cytoplasm</location>
    </subcellularLocation>
</comment>
<dbReference type="PATRIC" id="fig|1260251.3.peg.1549"/>
<dbReference type="NCBIfam" id="TIGR00671">
    <property type="entry name" value="baf"/>
    <property type="match status" value="1"/>
</dbReference>
<evidence type="ECO:0000256" key="6">
    <source>
        <dbReference type="ARBA" id="ARBA00012102"/>
    </source>
</evidence>
<dbReference type="InterPro" id="IPR004619">
    <property type="entry name" value="Type_III_PanK"/>
</dbReference>
<dbReference type="InterPro" id="IPR043129">
    <property type="entry name" value="ATPase_NBD"/>
</dbReference>
<dbReference type="GO" id="GO:0046872">
    <property type="term" value="F:metal ion binding"/>
    <property type="evidence" value="ECO:0007669"/>
    <property type="project" value="UniProtKB-KW"/>
</dbReference>
<organism evidence="17 18">
    <name type="scientific">Spiribacter salinus M19-40</name>
    <dbReference type="NCBI Taxonomy" id="1260251"/>
    <lineage>
        <taxon>Bacteria</taxon>
        <taxon>Pseudomonadati</taxon>
        <taxon>Pseudomonadota</taxon>
        <taxon>Gammaproteobacteria</taxon>
        <taxon>Chromatiales</taxon>
        <taxon>Ectothiorhodospiraceae</taxon>
        <taxon>Spiribacter</taxon>
    </lineage>
</organism>
<dbReference type="GO" id="GO:0005524">
    <property type="term" value="F:ATP binding"/>
    <property type="evidence" value="ECO:0007669"/>
    <property type="project" value="UniProtKB-UniRule"/>
</dbReference>
<comment type="catalytic activity">
    <reaction evidence="1 16">
        <text>(R)-pantothenate + ATP = (R)-4'-phosphopantothenate + ADP + H(+)</text>
        <dbReference type="Rhea" id="RHEA:16373"/>
        <dbReference type="ChEBI" id="CHEBI:10986"/>
        <dbReference type="ChEBI" id="CHEBI:15378"/>
        <dbReference type="ChEBI" id="CHEBI:29032"/>
        <dbReference type="ChEBI" id="CHEBI:30616"/>
        <dbReference type="ChEBI" id="CHEBI:456216"/>
        <dbReference type="EC" id="2.7.1.33"/>
    </reaction>
</comment>
<dbReference type="HOGENOM" id="CLU_066627_0_0_6"/>
<dbReference type="PANTHER" id="PTHR34265">
    <property type="entry name" value="TYPE III PANTOTHENATE KINASE"/>
    <property type="match status" value="1"/>
</dbReference>
<evidence type="ECO:0000256" key="14">
    <source>
        <dbReference type="ARBA" id="ARBA00038036"/>
    </source>
</evidence>
<keyword evidence="8 16" id="KW-0808">Transferase</keyword>
<evidence type="ECO:0000313" key="18">
    <source>
        <dbReference type="Proteomes" id="UP000017881"/>
    </source>
</evidence>
<proteinExistence type="inferred from homology"/>
<evidence type="ECO:0000256" key="11">
    <source>
        <dbReference type="ARBA" id="ARBA00022840"/>
    </source>
</evidence>
<protein>
    <recommendedName>
        <fullName evidence="15 16">Type III pantothenate kinase</fullName>
        <ecNumber evidence="6 16">2.7.1.33</ecNumber>
    </recommendedName>
    <alternativeName>
        <fullName evidence="16">PanK-III</fullName>
    </alternativeName>
    <alternativeName>
        <fullName evidence="16">Pantothenic acid kinase</fullName>
    </alternativeName>
</protein>
<dbReference type="SUPFAM" id="SSF53067">
    <property type="entry name" value="Actin-like ATPase domain"/>
    <property type="match status" value="2"/>
</dbReference>
<comment type="similarity">
    <text evidence="14 16">Belongs to the type III pantothenate kinase family.</text>
</comment>
<feature type="binding site" evidence="16">
    <location>
        <position position="179"/>
    </location>
    <ligand>
        <name>substrate</name>
    </ligand>
</feature>
<keyword evidence="10 16" id="KW-0418">Kinase</keyword>
<dbReference type="EMBL" id="CP005963">
    <property type="protein sequence ID" value="AGM41625.1"/>
    <property type="molecule type" value="Genomic_DNA"/>
</dbReference>
<dbReference type="UniPathway" id="UPA00241">
    <property type="reaction ID" value="UER00352"/>
</dbReference>
<dbReference type="AlphaFoldDB" id="R4V9J1"/>
<dbReference type="PANTHER" id="PTHR34265:SF1">
    <property type="entry name" value="TYPE III PANTOTHENATE KINASE"/>
    <property type="match status" value="1"/>
</dbReference>
<feature type="binding site" evidence="16">
    <location>
        <begin position="102"/>
        <end position="105"/>
    </location>
    <ligand>
        <name>substrate</name>
    </ligand>
</feature>
<feature type="binding site" evidence="16">
    <location>
        <position position="95"/>
    </location>
    <ligand>
        <name>substrate</name>
    </ligand>
</feature>
<evidence type="ECO:0000256" key="1">
    <source>
        <dbReference type="ARBA" id="ARBA00001206"/>
    </source>
</evidence>
<accession>R4V9J1</accession>
<evidence type="ECO:0000256" key="4">
    <source>
        <dbReference type="ARBA" id="ARBA00005225"/>
    </source>
</evidence>
<dbReference type="GO" id="GO:0005737">
    <property type="term" value="C:cytoplasm"/>
    <property type="evidence" value="ECO:0007669"/>
    <property type="project" value="UniProtKB-SubCell"/>
</dbReference>
<comment type="subunit">
    <text evidence="5 16">Homodimer.</text>
</comment>
<keyword evidence="7 16" id="KW-0963">Cytoplasm</keyword>
<feature type="binding site" evidence="16">
    <location>
        <position position="124"/>
    </location>
    <ligand>
        <name>K(+)</name>
        <dbReference type="ChEBI" id="CHEBI:29103"/>
    </ligand>
</feature>
<keyword evidence="16" id="KW-0479">Metal-binding</keyword>
<dbReference type="Pfam" id="PF03309">
    <property type="entry name" value="Pan_kinase"/>
    <property type="match status" value="1"/>
</dbReference>
<dbReference type="RefSeq" id="WP_016353932.1">
    <property type="nucleotide sequence ID" value="NC_021291.1"/>
</dbReference>
<evidence type="ECO:0000256" key="15">
    <source>
        <dbReference type="ARBA" id="ARBA00040883"/>
    </source>
</evidence>
<dbReference type="KEGG" id="ssal:SPISAL_07655"/>
<keyword evidence="18" id="KW-1185">Reference proteome</keyword>
<comment type="cofactor">
    <cofactor evidence="2">
        <name>K(+)</name>
        <dbReference type="ChEBI" id="CHEBI:29103"/>
    </cofactor>
</comment>
<dbReference type="GO" id="GO:0015937">
    <property type="term" value="P:coenzyme A biosynthetic process"/>
    <property type="evidence" value="ECO:0007669"/>
    <property type="project" value="UniProtKB-UniRule"/>
</dbReference>
<comment type="function">
    <text evidence="16">Catalyzes the phosphorylation of pantothenate (Pan), the first step in CoA biosynthesis.</text>
</comment>